<feature type="compositionally biased region" description="Polar residues" evidence="1">
    <location>
        <begin position="134"/>
        <end position="146"/>
    </location>
</feature>
<dbReference type="RefSeq" id="WP_376734066.1">
    <property type="nucleotide sequence ID" value="NZ_JAYMRP010000020.1"/>
</dbReference>
<gene>
    <name evidence="3" type="ORF">VSS16_22400</name>
</gene>
<keyword evidence="2" id="KW-1133">Transmembrane helix</keyword>
<keyword evidence="2" id="KW-0812">Transmembrane</keyword>
<feature type="region of interest" description="Disordered" evidence="1">
    <location>
        <begin position="59"/>
        <end position="79"/>
    </location>
</feature>
<keyword evidence="2" id="KW-0472">Membrane</keyword>
<feature type="compositionally biased region" description="Basic and acidic residues" evidence="1">
    <location>
        <begin position="59"/>
        <end position="68"/>
    </location>
</feature>
<proteinExistence type="predicted"/>
<evidence type="ECO:0000256" key="2">
    <source>
        <dbReference type="SAM" id="Phobius"/>
    </source>
</evidence>
<evidence type="ECO:0000313" key="3">
    <source>
        <dbReference type="EMBL" id="MFB8775454.1"/>
    </source>
</evidence>
<name>A0ABV5EF22_9ACTN</name>
<feature type="compositionally biased region" description="Low complexity" evidence="1">
    <location>
        <begin position="115"/>
        <end position="124"/>
    </location>
</feature>
<feature type="compositionally biased region" description="Gly residues" evidence="1">
    <location>
        <begin position="289"/>
        <end position="306"/>
    </location>
</feature>
<feature type="region of interest" description="Disordered" evidence="1">
    <location>
        <begin position="107"/>
        <end position="179"/>
    </location>
</feature>
<feature type="region of interest" description="Disordered" evidence="1">
    <location>
        <begin position="1"/>
        <end position="42"/>
    </location>
</feature>
<evidence type="ECO:0000256" key="1">
    <source>
        <dbReference type="SAM" id="MobiDB-lite"/>
    </source>
</evidence>
<feature type="compositionally biased region" description="Low complexity" evidence="1">
    <location>
        <begin position="166"/>
        <end position="179"/>
    </location>
</feature>
<feature type="region of interest" description="Disordered" evidence="1">
    <location>
        <begin position="282"/>
        <end position="359"/>
    </location>
</feature>
<sequence length="382" mass="37014">MNHGPDDQGLERDLERDDLERDTEGPGSGGPDSGSPEDLASDELALRRMLQQAVLDIEPRDGTLEHLRRAVPARRARKRQAAVGLAAAALFVGTAVPAVLHVSNSTGSDANPSIAGQASQAQGGANEGKGPAGSESTAGSADQTQGAGNGGTEQGDKSGGAGTGSGLSDSAGPSASTAAGAPACEAAQLNGTASVDDPDAMGTVYGTFRITNVSGNGCTVGAPGTVDVLAQGAADPARISVVSHTAGDAAGSLPSPSVEVSSLLLKTGDSYEVKFAWVPAETCPVDNGGSTGGSTGGGDTGGGDTGGTNPSPDPSPTQSTGTQGTSTGGETGTSTQLLTADGTQDGSVTVSHTTAAGGPSVSAVVTNACAGTVYRTGVLPTT</sequence>
<feature type="transmembrane region" description="Helical" evidence="2">
    <location>
        <begin position="81"/>
        <end position="100"/>
    </location>
</feature>
<feature type="compositionally biased region" description="Polar residues" evidence="1">
    <location>
        <begin position="337"/>
        <end position="354"/>
    </location>
</feature>
<feature type="compositionally biased region" description="Basic residues" evidence="1">
    <location>
        <begin position="69"/>
        <end position="79"/>
    </location>
</feature>
<reference evidence="3 4" key="1">
    <citation type="submission" date="2024-01" db="EMBL/GenBank/DDBJ databases">
        <title>Genome mining of biosynthetic gene clusters to explore secondary metabolites of Streptomyces sp.</title>
        <authorList>
            <person name="Baig A."/>
            <person name="Ajitkumar Shintre N."/>
            <person name="Kumar H."/>
            <person name="Anbarasu A."/>
            <person name="Ramaiah S."/>
        </authorList>
    </citation>
    <scope>NUCLEOTIDE SEQUENCE [LARGE SCALE GENOMIC DNA]</scope>
    <source>
        <strain evidence="3 4">A57</strain>
    </source>
</reference>
<keyword evidence="4" id="KW-1185">Reference proteome</keyword>
<evidence type="ECO:0000313" key="4">
    <source>
        <dbReference type="Proteomes" id="UP001585080"/>
    </source>
</evidence>
<feature type="compositionally biased region" description="Gly residues" evidence="1">
    <location>
        <begin position="147"/>
        <end position="165"/>
    </location>
</feature>
<comment type="caution">
    <text evidence="3">The sequence shown here is derived from an EMBL/GenBank/DDBJ whole genome shotgun (WGS) entry which is preliminary data.</text>
</comment>
<dbReference type="Proteomes" id="UP001585080">
    <property type="component" value="Unassembled WGS sequence"/>
</dbReference>
<organism evidence="3 4">
    <name type="scientific">Streptomyces broussonetiae</name>
    <dbReference type="NCBI Taxonomy" id="2686304"/>
    <lineage>
        <taxon>Bacteria</taxon>
        <taxon>Bacillati</taxon>
        <taxon>Actinomycetota</taxon>
        <taxon>Actinomycetes</taxon>
        <taxon>Kitasatosporales</taxon>
        <taxon>Streptomycetaceae</taxon>
        <taxon>Streptomyces</taxon>
    </lineage>
</organism>
<evidence type="ECO:0008006" key="5">
    <source>
        <dbReference type="Google" id="ProtNLM"/>
    </source>
</evidence>
<protein>
    <recommendedName>
        <fullName evidence="5">DUF4232 domain-containing protein</fullName>
    </recommendedName>
</protein>
<dbReference type="EMBL" id="JAYMRP010000020">
    <property type="protein sequence ID" value="MFB8775454.1"/>
    <property type="molecule type" value="Genomic_DNA"/>
</dbReference>
<accession>A0ABV5EF22</accession>
<feature type="compositionally biased region" description="Basic and acidic residues" evidence="1">
    <location>
        <begin position="1"/>
        <end position="24"/>
    </location>
</feature>